<dbReference type="PROSITE" id="PS51767">
    <property type="entry name" value="PEPTIDASE_A1"/>
    <property type="match status" value="1"/>
</dbReference>
<dbReference type="Proteomes" id="UP000092666">
    <property type="component" value="Unassembled WGS sequence"/>
</dbReference>
<dbReference type="FunFam" id="2.40.70.10:FF:000008">
    <property type="entry name" value="Cathepsin D"/>
    <property type="match status" value="1"/>
</dbReference>
<dbReference type="InterPro" id="IPR021109">
    <property type="entry name" value="Peptidase_aspartic_dom_sf"/>
</dbReference>
<accession>A0A1B9GJ04</accession>
<protein>
    <recommendedName>
        <fullName evidence="5">Peptidase A1 domain-containing protein</fullName>
    </recommendedName>
</protein>
<name>A0A1B9GJ04_9TREE</name>
<dbReference type="PRINTS" id="PR00792">
    <property type="entry name" value="PEPSIN"/>
</dbReference>
<keyword evidence="7" id="KW-1185">Reference proteome</keyword>
<dbReference type="PANTHER" id="PTHR47966:SF51">
    <property type="entry name" value="BETA-SITE APP-CLEAVING ENZYME, ISOFORM A-RELATED"/>
    <property type="match status" value="1"/>
</dbReference>
<feature type="chain" id="PRO_5008627081" description="Peptidase A1 domain-containing protein" evidence="4">
    <location>
        <begin position="22"/>
        <end position="615"/>
    </location>
</feature>
<dbReference type="Gene3D" id="2.40.70.10">
    <property type="entry name" value="Acid Proteases"/>
    <property type="match status" value="2"/>
</dbReference>
<evidence type="ECO:0000313" key="7">
    <source>
        <dbReference type="Proteomes" id="UP000092666"/>
    </source>
</evidence>
<dbReference type="SUPFAM" id="SSF50630">
    <property type="entry name" value="Acid proteases"/>
    <property type="match status" value="1"/>
</dbReference>
<evidence type="ECO:0000256" key="2">
    <source>
        <dbReference type="PIRSR" id="PIRSR601461-1"/>
    </source>
</evidence>
<feature type="domain" description="Peptidase A1" evidence="5">
    <location>
        <begin position="299"/>
        <end position="609"/>
    </location>
</feature>
<reference evidence="7" key="2">
    <citation type="submission" date="2013-12" db="EMBL/GenBank/DDBJ databases">
        <title>Evolution of pathogenesis and genome organization in the Tremellales.</title>
        <authorList>
            <person name="Cuomo C."/>
            <person name="Litvintseva A."/>
            <person name="Heitman J."/>
            <person name="Chen Y."/>
            <person name="Sun S."/>
            <person name="Springer D."/>
            <person name="Dromer F."/>
            <person name="Young S."/>
            <person name="Zeng Q."/>
            <person name="Chapman S."/>
            <person name="Gujja S."/>
            <person name="Saif S."/>
            <person name="Birren B."/>
        </authorList>
    </citation>
    <scope>NUCLEOTIDE SEQUENCE [LARGE SCALE GENOMIC DNA]</scope>
    <source>
        <strain evidence="7">BCC8398</strain>
    </source>
</reference>
<comment type="similarity">
    <text evidence="1">Belongs to the peptidase A1 family.</text>
</comment>
<reference evidence="6 7" key="1">
    <citation type="submission" date="2013-07" db="EMBL/GenBank/DDBJ databases">
        <title>The Genome Sequence of Cryptococcus heveanensis BCC8398.</title>
        <authorList>
            <consortium name="The Broad Institute Genome Sequencing Platform"/>
            <person name="Cuomo C."/>
            <person name="Litvintseva A."/>
            <person name="Chen Y."/>
            <person name="Heitman J."/>
            <person name="Sun S."/>
            <person name="Springer D."/>
            <person name="Dromer F."/>
            <person name="Young S.K."/>
            <person name="Zeng Q."/>
            <person name="Gargeya S."/>
            <person name="Fitzgerald M."/>
            <person name="Abouelleil A."/>
            <person name="Alvarado L."/>
            <person name="Berlin A.M."/>
            <person name="Chapman S.B."/>
            <person name="Dewar J."/>
            <person name="Goldberg J."/>
            <person name="Griggs A."/>
            <person name="Gujja S."/>
            <person name="Hansen M."/>
            <person name="Howarth C."/>
            <person name="Imamovic A."/>
            <person name="Larimer J."/>
            <person name="McCowan C."/>
            <person name="Murphy C."/>
            <person name="Pearson M."/>
            <person name="Priest M."/>
            <person name="Roberts A."/>
            <person name="Saif S."/>
            <person name="Shea T."/>
            <person name="Sykes S."/>
            <person name="Wortman J."/>
            <person name="Nusbaum C."/>
            <person name="Birren B."/>
        </authorList>
    </citation>
    <scope>NUCLEOTIDE SEQUENCE [LARGE SCALE GENOMIC DNA]</scope>
    <source>
        <strain evidence="6 7">BCC8398</strain>
    </source>
</reference>
<feature type="signal peptide" evidence="4">
    <location>
        <begin position="1"/>
        <end position="21"/>
    </location>
</feature>
<sequence>MHSAQLPSLLLALSLIPSALSSPLPAGSPNLPRAGTGNNILPITHRSPLLSHPILSARTDDYIPIFDSQAAELVRHELQAVKNKYAKAAQYLSGVQVAEADVAFQQPSAALPVQAAQSASKAKSKSASSTTASSTSAGPTSISISSSSSSSLLISSTTVPKSYATGVTVVAHTPVVSNTVSTMIKPSSSSAAPAIAATAVVDTDDVFNHVGAPLLAPLIGSHTSSHRPSTVPSSNTVSVSSFLPKSTATSSTTTVASLPTLASAHLPGGLGDLAIRSRTSGSPVVPLTDYMSGSLDVLYYGNVGIGSPMQSLTVDFDTGSADLWLPVKCSNCQTQQFDSSRSSTFRSTGQSFSVEYGSGSVSGVLAQETVSLANTQISGQYFGAVSSESSDFQGNPNSGVLGMAFSSISSSGKATYFENLISTKSVSSPLFGFHLTRRQAQGSQLCIGCYDSSKFTGGISWIPVISQTYWSVSMTSFSANGGRSNALSSSLIGAVDTGTTLIYVPTAIADQFYSQIPGSSRADQYGDGFYQYPCKGSANVMLGFNGKAFALNPVDFNLGKTSSGSSMCVGAVLAVSDGFPDNLAIVGDAFLKSWYSIYDYSNGVRVGLAASTNNK</sequence>
<feature type="region of interest" description="Disordered" evidence="3">
    <location>
        <begin position="121"/>
        <end position="147"/>
    </location>
</feature>
<evidence type="ECO:0000259" key="5">
    <source>
        <dbReference type="PROSITE" id="PS51767"/>
    </source>
</evidence>
<dbReference type="OrthoDB" id="2747330at2759"/>
<dbReference type="InterPro" id="IPR001461">
    <property type="entry name" value="Aspartic_peptidase_A1"/>
</dbReference>
<dbReference type="GO" id="GO:0006508">
    <property type="term" value="P:proteolysis"/>
    <property type="evidence" value="ECO:0007669"/>
    <property type="project" value="InterPro"/>
</dbReference>
<gene>
    <name evidence="6" type="ORF">I316_07452</name>
</gene>
<dbReference type="EMBL" id="KI669514">
    <property type="protein sequence ID" value="OCF30926.1"/>
    <property type="molecule type" value="Genomic_DNA"/>
</dbReference>
<evidence type="ECO:0000256" key="1">
    <source>
        <dbReference type="ARBA" id="ARBA00007447"/>
    </source>
</evidence>
<dbReference type="PANTHER" id="PTHR47966">
    <property type="entry name" value="BETA-SITE APP-CLEAVING ENZYME, ISOFORM A-RELATED"/>
    <property type="match status" value="1"/>
</dbReference>
<proteinExistence type="inferred from homology"/>
<organism evidence="6 7">
    <name type="scientific">Kwoniella heveanensis BCC8398</name>
    <dbReference type="NCBI Taxonomy" id="1296120"/>
    <lineage>
        <taxon>Eukaryota</taxon>
        <taxon>Fungi</taxon>
        <taxon>Dikarya</taxon>
        <taxon>Basidiomycota</taxon>
        <taxon>Agaricomycotina</taxon>
        <taxon>Tremellomycetes</taxon>
        <taxon>Tremellales</taxon>
        <taxon>Cryptococcaceae</taxon>
        <taxon>Kwoniella</taxon>
    </lineage>
</organism>
<evidence type="ECO:0000256" key="3">
    <source>
        <dbReference type="SAM" id="MobiDB-lite"/>
    </source>
</evidence>
<feature type="active site" evidence="2">
    <location>
        <position position="496"/>
    </location>
</feature>
<dbReference type="AlphaFoldDB" id="A0A1B9GJ04"/>
<dbReference type="Pfam" id="PF00026">
    <property type="entry name" value="Asp"/>
    <property type="match status" value="1"/>
</dbReference>
<dbReference type="STRING" id="1296120.A0A1B9GJ04"/>
<dbReference type="CDD" id="cd05471">
    <property type="entry name" value="pepsin_like"/>
    <property type="match status" value="1"/>
</dbReference>
<evidence type="ECO:0000256" key="4">
    <source>
        <dbReference type="SAM" id="SignalP"/>
    </source>
</evidence>
<dbReference type="GO" id="GO:0004190">
    <property type="term" value="F:aspartic-type endopeptidase activity"/>
    <property type="evidence" value="ECO:0007669"/>
    <property type="project" value="InterPro"/>
</dbReference>
<keyword evidence="4" id="KW-0732">Signal</keyword>
<feature type="active site" evidence="2">
    <location>
        <position position="317"/>
    </location>
</feature>
<dbReference type="InterPro" id="IPR033121">
    <property type="entry name" value="PEPTIDASE_A1"/>
</dbReference>
<dbReference type="InterPro" id="IPR034164">
    <property type="entry name" value="Pepsin-like_dom"/>
</dbReference>
<evidence type="ECO:0000313" key="6">
    <source>
        <dbReference type="EMBL" id="OCF30926.1"/>
    </source>
</evidence>